<dbReference type="RefSeq" id="WP_222658344.1">
    <property type="nucleotide sequence ID" value="NZ_JBBKAP010000009.1"/>
</dbReference>
<evidence type="ECO:0000313" key="10">
    <source>
        <dbReference type="EMBL" id="MEK0170418.1"/>
    </source>
</evidence>
<dbReference type="Gene3D" id="1.10.3720.10">
    <property type="entry name" value="MetI-like"/>
    <property type="match status" value="1"/>
</dbReference>
<gene>
    <name evidence="10" type="ORF">WMN62_02950</name>
</gene>
<protein>
    <submittedName>
        <fullName evidence="10">Sugar ABC transporter permease</fullName>
    </submittedName>
</protein>
<evidence type="ECO:0000256" key="6">
    <source>
        <dbReference type="ARBA" id="ARBA00023136"/>
    </source>
</evidence>
<keyword evidence="2 7" id="KW-0813">Transport</keyword>
<dbReference type="InterPro" id="IPR000515">
    <property type="entry name" value="MetI-like"/>
</dbReference>
<keyword evidence="5 7" id="KW-1133">Transmembrane helix</keyword>
<dbReference type="Proteomes" id="UP001370299">
    <property type="component" value="Unassembled WGS sequence"/>
</dbReference>
<reference evidence="10 11" key="1">
    <citation type="submission" date="2024-03" db="EMBL/GenBank/DDBJ databases">
        <title>Whole genomes of four grape xylem sap localized bacterial endophytes.</title>
        <authorList>
            <person name="Kumar G."/>
            <person name="Savka M.A."/>
        </authorList>
    </citation>
    <scope>NUCLEOTIDE SEQUENCE [LARGE SCALE GENOMIC DNA]</scope>
    <source>
        <strain evidence="10 11">RIT_GXS8</strain>
    </source>
</reference>
<dbReference type="PROSITE" id="PS50928">
    <property type="entry name" value="ABC_TM1"/>
    <property type="match status" value="1"/>
</dbReference>
<feature type="transmembrane region" description="Helical" evidence="7">
    <location>
        <begin position="288"/>
        <end position="308"/>
    </location>
</feature>
<evidence type="ECO:0000256" key="4">
    <source>
        <dbReference type="ARBA" id="ARBA00022692"/>
    </source>
</evidence>
<organism evidence="10 11">
    <name type="scientific">Curtobacterium citreum</name>
    <dbReference type="NCBI Taxonomy" id="2036"/>
    <lineage>
        <taxon>Bacteria</taxon>
        <taxon>Bacillati</taxon>
        <taxon>Actinomycetota</taxon>
        <taxon>Actinomycetes</taxon>
        <taxon>Micrococcales</taxon>
        <taxon>Microbacteriaceae</taxon>
        <taxon>Curtobacterium</taxon>
    </lineage>
</organism>
<feature type="region of interest" description="Disordered" evidence="8">
    <location>
        <begin position="1"/>
        <end position="28"/>
    </location>
</feature>
<feature type="transmembrane region" description="Helical" evidence="7">
    <location>
        <begin position="102"/>
        <end position="121"/>
    </location>
</feature>
<keyword evidence="11" id="KW-1185">Reference proteome</keyword>
<evidence type="ECO:0000256" key="2">
    <source>
        <dbReference type="ARBA" id="ARBA00022448"/>
    </source>
</evidence>
<feature type="transmembrane region" description="Helical" evidence="7">
    <location>
        <begin position="182"/>
        <end position="205"/>
    </location>
</feature>
<dbReference type="SUPFAM" id="SSF161098">
    <property type="entry name" value="MetI-like"/>
    <property type="match status" value="1"/>
</dbReference>
<evidence type="ECO:0000256" key="1">
    <source>
        <dbReference type="ARBA" id="ARBA00004651"/>
    </source>
</evidence>
<keyword evidence="3" id="KW-1003">Cell membrane</keyword>
<keyword evidence="4 7" id="KW-0812">Transmembrane</keyword>
<feature type="transmembrane region" description="Helical" evidence="7">
    <location>
        <begin position="38"/>
        <end position="61"/>
    </location>
</feature>
<evidence type="ECO:0000256" key="3">
    <source>
        <dbReference type="ARBA" id="ARBA00022475"/>
    </source>
</evidence>
<accession>A0ABU8Y8W2</accession>
<feature type="transmembrane region" description="Helical" evidence="7">
    <location>
        <begin position="236"/>
        <end position="256"/>
    </location>
</feature>
<evidence type="ECO:0000256" key="8">
    <source>
        <dbReference type="SAM" id="MobiDB-lite"/>
    </source>
</evidence>
<evidence type="ECO:0000256" key="5">
    <source>
        <dbReference type="ARBA" id="ARBA00022989"/>
    </source>
</evidence>
<dbReference type="PANTHER" id="PTHR30193">
    <property type="entry name" value="ABC TRANSPORTER PERMEASE PROTEIN"/>
    <property type="match status" value="1"/>
</dbReference>
<comment type="similarity">
    <text evidence="7">Belongs to the binding-protein-dependent transport system permease family.</text>
</comment>
<evidence type="ECO:0000313" key="11">
    <source>
        <dbReference type="Proteomes" id="UP001370299"/>
    </source>
</evidence>
<dbReference type="InterPro" id="IPR051393">
    <property type="entry name" value="ABC_transporter_permease"/>
</dbReference>
<proteinExistence type="inferred from homology"/>
<dbReference type="EMBL" id="JBBLYY010000019">
    <property type="protein sequence ID" value="MEK0170418.1"/>
    <property type="molecule type" value="Genomic_DNA"/>
</dbReference>
<dbReference type="CDD" id="cd06261">
    <property type="entry name" value="TM_PBP2"/>
    <property type="match status" value="1"/>
</dbReference>
<feature type="domain" description="ABC transmembrane type-1" evidence="9">
    <location>
        <begin position="96"/>
        <end position="309"/>
    </location>
</feature>
<dbReference type="Pfam" id="PF00528">
    <property type="entry name" value="BPD_transp_1"/>
    <property type="match status" value="1"/>
</dbReference>
<comment type="subcellular location">
    <subcellularLocation>
        <location evidence="1 7">Cell membrane</location>
        <topology evidence="1 7">Multi-pass membrane protein</topology>
    </subcellularLocation>
</comment>
<evidence type="ECO:0000256" key="7">
    <source>
        <dbReference type="RuleBase" id="RU363032"/>
    </source>
</evidence>
<name>A0ABU8Y8W2_9MICO</name>
<sequence length="323" mass="35186">MTTAPVLDRPTDAATASRPRRSRTYGTSLTRGQGRSGWLFLAPFGLFYVAFLLGPTVWMIVSSFFNTSTVRTGLGSFAGFANYAEMLGRSDFWSSLWHTLQFTLYTTPPLVILAFVFAVLTNRMNRGQWFFRLAFFLPFILPSATISLIWVFIFTPATGLWASMQSAIGLTPGSGMLSSPNTAMIGVAIATVWWTLGFNFVLYLAGLQEIPRELYEAAAVDGASNWQQIKSITLPLLGRTTTLVILLQIIASLKIFDQVYLMTNGGPGISTQVSLQLITGVGFTDNRLGAASAASVLLFIVIVAIAVIRQLVERAAAKREIGA</sequence>
<feature type="transmembrane region" description="Helical" evidence="7">
    <location>
        <begin position="133"/>
        <end position="162"/>
    </location>
</feature>
<dbReference type="InterPro" id="IPR035906">
    <property type="entry name" value="MetI-like_sf"/>
</dbReference>
<comment type="caution">
    <text evidence="10">The sequence shown here is derived from an EMBL/GenBank/DDBJ whole genome shotgun (WGS) entry which is preliminary data.</text>
</comment>
<dbReference type="PANTHER" id="PTHR30193:SF41">
    <property type="entry name" value="DIACETYLCHITOBIOSE UPTAKE SYSTEM PERMEASE PROTEIN NGCF"/>
    <property type="match status" value="1"/>
</dbReference>
<keyword evidence="6 7" id="KW-0472">Membrane</keyword>
<evidence type="ECO:0000259" key="9">
    <source>
        <dbReference type="PROSITE" id="PS50928"/>
    </source>
</evidence>